<dbReference type="RefSeq" id="WP_134297289.1">
    <property type="nucleotide sequence ID" value="NZ_CP038013.1"/>
</dbReference>
<dbReference type="AlphaFoldDB" id="A0A4P7AH53"/>
<reference evidence="2 3" key="1">
    <citation type="submission" date="2019-03" db="EMBL/GenBank/DDBJ databases">
        <title>Complete genome sequence of Spiroplasma gladiatoris TG-1 (DSM 22552).</title>
        <authorList>
            <person name="Lin Y.-C."/>
            <person name="Chou L."/>
            <person name="Kuo C.-H."/>
        </authorList>
    </citation>
    <scope>NUCLEOTIDE SEQUENCE [LARGE SCALE GENOMIC DNA]</scope>
    <source>
        <strain evidence="2 3">TG-1</strain>
    </source>
</reference>
<feature type="transmembrane region" description="Helical" evidence="1">
    <location>
        <begin position="119"/>
        <end position="137"/>
    </location>
</feature>
<dbReference type="OrthoDB" id="389220at2"/>
<keyword evidence="1" id="KW-0812">Transmembrane</keyword>
<keyword evidence="1" id="KW-1133">Transmembrane helix</keyword>
<dbReference type="Proteomes" id="UP000294309">
    <property type="component" value="Chromosome"/>
</dbReference>
<gene>
    <name evidence="2" type="ORF">SGLAD_v1c02980</name>
</gene>
<evidence type="ECO:0000313" key="3">
    <source>
        <dbReference type="Proteomes" id="UP000294309"/>
    </source>
</evidence>
<dbReference type="Gene3D" id="1.10.1760.20">
    <property type="match status" value="1"/>
</dbReference>
<sequence>MKNNNKVSNVDKKIIEEIELGTFQTRNWKTYFKLTPYKVSILGVIVALNILLSLISVYALAPFTMAGFLRVEISFLTYLIAWKLVNGFYALLIITPTTWLRYAGIDPNAEPIGMTSMNLSDLFALATFIGLSFIFQLKNDEVGKMKFHIKFIFVAILVSLLTGVWNIFLNFSFILDLYSTYFGVEAIQNLKNWAFAGLLIFFNLIKYVVNFWLFLTFYETIKIIYKKRVFS</sequence>
<name>A0A4P7AH53_9MOLU</name>
<feature type="transmembrane region" description="Helical" evidence="1">
    <location>
        <begin position="39"/>
        <end position="61"/>
    </location>
</feature>
<accession>A0A4P7AH53</accession>
<evidence type="ECO:0000313" key="2">
    <source>
        <dbReference type="EMBL" id="QBQ07497.1"/>
    </source>
</evidence>
<feature type="transmembrane region" description="Helical" evidence="1">
    <location>
        <begin position="193"/>
        <end position="218"/>
    </location>
</feature>
<keyword evidence="1" id="KW-0472">Membrane</keyword>
<keyword evidence="3" id="KW-1185">Reference proteome</keyword>
<proteinExistence type="predicted"/>
<organism evidence="2 3">
    <name type="scientific">Spiroplasma gladiatoris</name>
    <dbReference type="NCBI Taxonomy" id="2143"/>
    <lineage>
        <taxon>Bacteria</taxon>
        <taxon>Bacillati</taxon>
        <taxon>Mycoplasmatota</taxon>
        <taxon>Mollicutes</taxon>
        <taxon>Entomoplasmatales</taxon>
        <taxon>Spiroplasmataceae</taxon>
        <taxon>Spiroplasma</taxon>
    </lineage>
</organism>
<protein>
    <submittedName>
        <fullName evidence="2">ECF transporter S component</fullName>
    </submittedName>
</protein>
<evidence type="ECO:0000256" key="1">
    <source>
        <dbReference type="SAM" id="Phobius"/>
    </source>
</evidence>
<dbReference type="KEGG" id="sgq:SGLAD_v1c02980"/>
<feature type="transmembrane region" description="Helical" evidence="1">
    <location>
        <begin position="73"/>
        <end position="99"/>
    </location>
</feature>
<feature type="transmembrane region" description="Helical" evidence="1">
    <location>
        <begin position="149"/>
        <end position="173"/>
    </location>
</feature>
<dbReference type="EMBL" id="CP038013">
    <property type="protein sequence ID" value="QBQ07497.1"/>
    <property type="molecule type" value="Genomic_DNA"/>
</dbReference>